<dbReference type="RefSeq" id="WP_379848361.1">
    <property type="nucleotide sequence ID" value="NZ_JBHSMA010000006.1"/>
</dbReference>
<reference evidence="2" key="1">
    <citation type="journal article" date="2019" name="Int. J. Syst. Evol. Microbiol.">
        <title>The Global Catalogue of Microorganisms (GCM) 10K type strain sequencing project: providing services to taxonomists for standard genome sequencing and annotation.</title>
        <authorList>
            <consortium name="The Broad Institute Genomics Platform"/>
            <consortium name="The Broad Institute Genome Sequencing Center for Infectious Disease"/>
            <person name="Wu L."/>
            <person name="Ma J."/>
        </authorList>
    </citation>
    <scope>NUCLEOTIDE SEQUENCE [LARGE SCALE GENOMIC DNA]</scope>
    <source>
        <strain evidence="2">CCUG 55250</strain>
    </source>
</reference>
<proteinExistence type="predicted"/>
<accession>A0ABW0IG31</accession>
<dbReference type="EMBL" id="JBHSMA010000006">
    <property type="protein sequence ID" value="MFC5411468.1"/>
    <property type="molecule type" value="Genomic_DNA"/>
</dbReference>
<evidence type="ECO:0000313" key="2">
    <source>
        <dbReference type="Proteomes" id="UP001596106"/>
    </source>
</evidence>
<gene>
    <name evidence="1" type="ORF">ACFPMF_19250</name>
</gene>
<keyword evidence="2" id="KW-1185">Reference proteome</keyword>
<protein>
    <submittedName>
        <fullName evidence="1">Uncharacterized protein</fullName>
    </submittedName>
</protein>
<comment type="caution">
    <text evidence="1">The sequence shown here is derived from an EMBL/GenBank/DDBJ whole genome shotgun (WGS) entry which is preliminary data.</text>
</comment>
<name>A0ABW0IG31_9BACT</name>
<dbReference type="Proteomes" id="UP001596106">
    <property type="component" value="Unassembled WGS sequence"/>
</dbReference>
<sequence>MEYVYLGDRQTDPALKGARCAAIRRPDGKCIRGRTGGMLVRFENGRISVVIGRLLRKIKPL</sequence>
<organism evidence="1 2">
    <name type="scientific">Larkinella bovis</name>
    <dbReference type="NCBI Taxonomy" id="683041"/>
    <lineage>
        <taxon>Bacteria</taxon>
        <taxon>Pseudomonadati</taxon>
        <taxon>Bacteroidota</taxon>
        <taxon>Cytophagia</taxon>
        <taxon>Cytophagales</taxon>
        <taxon>Spirosomataceae</taxon>
        <taxon>Larkinella</taxon>
    </lineage>
</organism>
<evidence type="ECO:0000313" key="1">
    <source>
        <dbReference type="EMBL" id="MFC5411468.1"/>
    </source>
</evidence>